<evidence type="ECO:0000313" key="2">
    <source>
        <dbReference type="Proteomes" id="UP000825015"/>
    </source>
</evidence>
<evidence type="ECO:0000313" key="1">
    <source>
        <dbReference type="EMBL" id="BBL63022.1"/>
    </source>
</evidence>
<reference evidence="1" key="1">
    <citation type="submission" date="2019-06" db="EMBL/GenBank/DDBJ databases">
        <title>Complete genome sequence of Methanobrevibacter arboriphilus strain SA.</title>
        <authorList>
            <person name="Asakawa S."/>
        </authorList>
    </citation>
    <scope>NUCLEOTIDE SEQUENCE</scope>
    <source>
        <strain evidence="1">SA</strain>
    </source>
</reference>
<accession>A0ACA8R894</accession>
<sequence length="62" mass="7452">MIYIFLLKNILKFIVLFIELVIISHPKNIKKNIKTNLKNIKTNIKNIKINIKNKLKKYKMNI</sequence>
<dbReference type="EMBL" id="AP019779">
    <property type="protein sequence ID" value="BBL63022.1"/>
    <property type="molecule type" value="Genomic_DNA"/>
</dbReference>
<name>A0ACA8R894_METAZ</name>
<protein>
    <submittedName>
        <fullName evidence="1">Uncharacterized protein</fullName>
    </submittedName>
</protein>
<gene>
    <name evidence="1" type="ORF">MarbSA_20620</name>
</gene>
<proteinExistence type="predicted"/>
<organism evidence="1 2">
    <name type="scientific">Methanobrevibacter arboriphilus</name>
    <dbReference type="NCBI Taxonomy" id="39441"/>
    <lineage>
        <taxon>Archaea</taxon>
        <taxon>Methanobacteriati</taxon>
        <taxon>Methanobacteriota</taxon>
        <taxon>Methanomada group</taxon>
        <taxon>Methanobacteria</taxon>
        <taxon>Methanobacteriales</taxon>
        <taxon>Methanobacteriaceae</taxon>
        <taxon>Methanobrevibacter</taxon>
    </lineage>
</organism>
<dbReference type="Proteomes" id="UP000825015">
    <property type="component" value="Chromosome"/>
</dbReference>
<keyword evidence="2" id="KW-1185">Reference proteome</keyword>